<keyword evidence="8" id="KW-1185">Reference proteome</keyword>
<feature type="transmembrane region" description="Helical" evidence="5">
    <location>
        <begin position="109"/>
        <end position="131"/>
    </location>
</feature>
<keyword evidence="2 4" id="KW-0808">Transferase</keyword>
<dbReference type="InterPro" id="IPR030374">
    <property type="entry name" value="PABS"/>
</dbReference>
<reference evidence="7 8" key="1">
    <citation type="submission" date="2024-07" db="EMBL/GenBank/DDBJ databases">
        <authorList>
            <person name="Lee S."/>
            <person name="Kang M."/>
        </authorList>
    </citation>
    <scope>NUCLEOTIDE SEQUENCE [LARGE SCALE GENOMIC DNA]</scope>
    <source>
        <strain evidence="7 8">DS6</strain>
    </source>
</reference>
<keyword evidence="5" id="KW-0472">Membrane</keyword>
<dbReference type="InterPro" id="IPR029063">
    <property type="entry name" value="SAM-dependent_MTases_sf"/>
</dbReference>
<evidence type="ECO:0000256" key="5">
    <source>
        <dbReference type="SAM" id="Phobius"/>
    </source>
</evidence>
<evidence type="ECO:0000256" key="1">
    <source>
        <dbReference type="ARBA" id="ARBA00007867"/>
    </source>
</evidence>
<dbReference type="RefSeq" id="WP_367993820.1">
    <property type="nucleotide sequence ID" value="NZ_JBFPJR010000014.1"/>
</dbReference>
<evidence type="ECO:0000256" key="2">
    <source>
        <dbReference type="ARBA" id="ARBA00022679"/>
    </source>
</evidence>
<feature type="domain" description="PABS" evidence="6">
    <location>
        <begin position="207"/>
        <end position="447"/>
    </location>
</feature>
<evidence type="ECO:0000313" key="8">
    <source>
        <dbReference type="Proteomes" id="UP001556631"/>
    </source>
</evidence>
<evidence type="ECO:0000259" key="6">
    <source>
        <dbReference type="PROSITE" id="PS51006"/>
    </source>
</evidence>
<sequence>MRLRGRALELLVFTVGAGTLGAEIAAARLLAPWFGASTIVWANTIAIVLVALSVGYSLGGRLADRNPNPAGLARIVLVASALLAVVPFVSGPFLRQAVRAVDQLSAATFVGSLVGVGVLLAIPLLLLGMASPYAVRLRVNAVADAGRTAGRLYAISTVGSLVGTFLAALLLIPVVGTRRTFLIFAAAMALAALPHLSRRWAVAAVVPLVILGLLALPTGTVKAAGGDEQVIWEGETDYQYARVVEEPDGTRFLELNEGHAVHSVYRPGQWLTGNYWDEMLAMAYAGARMPRSVAILGSAAGTTARQLGHYLPETRVDAVEIDGALTDVGRRLFDLRGSRLHTHTADARPWLETTDRKFDVIMVDAYRQPYIPFYLTTREFFALAKAHLTPGGVLVVNSAHPERSDTLEKVLTATMATAFGSDHVWRDPSEPTNSVLVGSTGPAPADRLRAAVPRIPHDLGEVVGATADRLEPGLRGGRVYTDDVAPVEWLVDLSLADAA</sequence>
<accession>A0ABV3T134</accession>
<feature type="transmembrane region" description="Helical" evidence="5">
    <location>
        <begin position="152"/>
        <end position="172"/>
    </location>
</feature>
<comment type="similarity">
    <text evidence="1">Belongs to the spermidine/spermine synthase family.</text>
</comment>
<feature type="transmembrane region" description="Helical" evidence="5">
    <location>
        <begin position="36"/>
        <end position="59"/>
    </location>
</feature>
<dbReference type="EMBL" id="JBFPJR010000014">
    <property type="protein sequence ID" value="MEX0427953.1"/>
    <property type="molecule type" value="Genomic_DNA"/>
</dbReference>
<protein>
    <submittedName>
        <fullName evidence="7">Spermidine synthase</fullName>
    </submittedName>
</protein>
<feature type="transmembrane region" description="Helical" evidence="5">
    <location>
        <begin position="71"/>
        <end position="89"/>
    </location>
</feature>
<evidence type="ECO:0000256" key="3">
    <source>
        <dbReference type="ARBA" id="ARBA00023115"/>
    </source>
</evidence>
<evidence type="ECO:0000313" key="7">
    <source>
        <dbReference type="EMBL" id="MEX0427953.1"/>
    </source>
</evidence>
<proteinExistence type="inferred from homology"/>
<evidence type="ECO:0000256" key="4">
    <source>
        <dbReference type="PROSITE-ProRule" id="PRU00354"/>
    </source>
</evidence>
<comment type="caution">
    <text evidence="7">The sequence shown here is derived from an EMBL/GenBank/DDBJ whole genome shotgun (WGS) entry which is preliminary data.</text>
</comment>
<dbReference type="SUPFAM" id="SSF53335">
    <property type="entry name" value="S-adenosyl-L-methionine-dependent methyltransferases"/>
    <property type="match status" value="1"/>
</dbReference>
<name>A0ABV3T134_9ACTN</name>
<organism evidence="7 8">
    <name type="scientific">Nocardioides eburneus</name>
    <dbReference type="NCBI Taxonomy" id="3231482"/>
    <lineage>
        <taxon>Bacteria</taxon>
        <taxon>Bacillati</taxon>
        <taxon>Actinomycetota</taxon>
        <taxon>Actinomycetes</taxon>
        <taxon>Propionibacteriales</taxon>
        <taxon>Nocardioidaceae</taxon>
        <taxon>Nocardioides</taxon>
    </lineage>
</organism>
<dbReference type="Gene3D" id="3.40.50.150">
    <property type="entry name" value="Vaccinia Virus protein VP39"/>
    <property type="match status" value="1"/>
</dbReference>
<feature type="active site" description="Proton acceptor" evidence="4">
    <location>
        <position position="364"/>
    </location>
</feature>
<dbReference type="NCBIfam" id="NF037959">
    <property type="entry name" value="MFS_SpdSyn"/>
    <property type="match status" value="1"/>
</dbReference>
<dbReference type="PANTHER" id="PTHR43317">
    <property type="entry name" value="THERMOSPERMINE SYNTHASE ACAULIS5"/>
    <property type="match status" value="1"/>
</dbReference>
<dbReference type="PROSITE" id="PS51006">
    <property type="entry name" value="PABS_2"/>
    <property type="match status" value="1"/>
</dbReference>
<keyword evidence="5" id="KW-1133">Transmembrane helix</keyword>
<dbReference type="Pfam" id="PF01564">
    <property type="entry name" value="Spermine_synth"/>
    <property type="match status" value="1"/>
</dbReference>
<dbReference type="Proteomes" id="UP001556631">
    <property type="component" value="Unassembled WGS sequence"/>
</dbReference>
<keyword evidence="3 4" id="KW-0620">Polyamine biosynthesis</keyword>
<gene>
    <name evidence="7" type="ORF">AB3X52_10010</name>
</gene>
<dbReference type="PANTHER" id="PTHR43317:SF1">
    <property type="entry name" value="THERMOSPERMINE SYNTHASE ACAULIS5"/>
    <property type="match status" value="1"/>
</dbReference>
<dbReference type="CDD" id="cd02440">
    <property type="entry name" value="AdoMet_MTases"/>
    <property type="match status" value="1"/>
</dbReference>
<keyword evidence="5" id="KW-0812">Transmembrane</keyword>